<dbReference type="Pfam" id="PF12266">
    <property type="entry name" value="DUF3613"/>
    <property type="match status" value="1"/>
</dbReference>
<protein>
    <submittedName>
        <fullName evidence="3">DUF3613 domain-containing protein</fullName>
    </submittedName>
</protein>
<keyword evidence="4" id="KW-1185">Reference proteome</keyword>
<evidence type="ECO:0000256" key="1">
    <source>
        <dbReference type="SAM" id="MobiDB-lite"/>
    </source>
</evidence>
<feature type="region of interest" description="Disordered" evidence="1">
    <location>
        <begin position="31"/>
        <end position="61"/>
    </location>
</feature>
<organism evidence="3 4">
    <name type="scientific">Stenotrophomonas mori</name>
    <dbReference type="NCBI Taxonomy" id="2871096"/>
    <lineage>
        <taxon>Bacteria</taxon>
        <taxon>Pseudomonadati</taxon>
        <taxon>Pseudomonadota</taxon>
        <taxon>Gammaproteobacteria</taxon>
        <taxon>Lysobacterales</taxon>
        <taxon>Lysobacteraceae</taxon>
        <taxon>Stenotrophomonas</taxon>
    </lineage>
</organism>
<sequence>MKRRILALCLPMACIASAWAQHPPLTARTDMPVAPAVPAPPAATATGTGPAPATAAAHRPAAPGFGQATRALFQMQAEGTHAGPPLPMLGETASRSYQRYLDSFDHPIPEYFDAALPSSTGSSTR</sequence>
<reference evidence="3 4" key="1">
    <citation type="submission" date="2021-08" db="EMBL/GenBank/DDBJ databases">
        <title>Novel members of of the genus Stenotrophomonas from differernt environment.</title>
        <authorList>
            <person name="Deng Y."/>
        </authorList>
    </citation>
    <scope>NUCLEOTIDE SEQUENCE [LARGE SCALE GENOMIC DNA]</scope>
    <source>
        <strain evidence="3 4">CPCC 101365</strain>
    </source>
</reference>
<accession>A0ABT0SDX2</accession>
<feature type="chain" id="PRO_5045641488" evidence="2">
    <location>
        <begin position="21"/>
        <end position="125"/>
    </location>
</feature>
<dbReference type="RefSeq" id="WP_250061599.1">
    <property type="nucleotide sequence ID" value="NZ_JAIKTS010000001.1"/>
</dbReference>
<dbReference type="EMBL" id="JAIKTS010000001">
    <property type="protein sequence ID" value="MCL7713506.1"/>
    <property type="molecule type" value="Genomic_DNA"/>
</dbReference>
<keyword evidence="2" id="KW-0732">Signal</keyword>
<comment type="caution">
    <text evidence="3">The sequence shown here is derived from an EMBL/GenBank/DDBJ whole genome shotgun (WGS) entry which is preliminary data.</text>
</comment>
<evidence type="ECO:0000313" key="3">
    <source>
        <dbReference type="EMBL" id="MCL7713506.1"/>
    </source>
</evidence>
<feature type="signal peptide" evidence="2">
    <location>
        <begin position="1"/>
        <end position="20"/>
    </location>
</feature>
<dbReference type="Proteomes" id="UP001431235">
    <property type="component" value="Unassembled WGS sequence"/>
</dbReference>
<dbReference type="InterPro" id="IPR022053">
    <property type="entry name" value="DUF3613"/>
</dbReference>
<evidence type="ECO:0000313" key="4">
    <source>
        <dbReference type="Proteomes" id="UP001431235"/>
    </source>
</evidence>
<gene>
    <name evidence="3" type="ORF">K5L01_02375</name>
</gene>
<feature type="compositionally biased region" description="Low complexity" evidence="1">
    <location>
        <begin position="42"/>
        <end position="61"/>
    </location>
</feature>
<evidence type="ECO:0000256" key="2">
    <source>
        <dbReference type="SAM" id="SignalP"/>
    </source>
</evidence>
<proteinExistence type="predicted"/>
<name>A0ABT0SDX2_9GAMM</name>